<protein>
    <recommendedName>
        <fullName evidence="1">diguanylate cyclase</fullName>
        <ecNumber evidence="1">2.7.7.65</ecNumber>
    </recommendedName>
</protein>
<dbReference type="PROSITE" id="PS50887">
    <property type="entry name" value="GGDEF"/>
    <property type="match status" value="1"/>
</dbReference>
<dbReference type="GO" id="GO:0052621">
    <property type="term" value="F:diguanylate cyclase activity"/>
    <property type="evidence" value="ECO:0007669"/>
    <property type="project" value="UniProtKB-EC"/>
</dbReference>
<accession>A0A6S6T3Q6</accession>
<dbReference type="PANTHER" id="PTHR45138">
    <property type="entry name" value="REGULATORY COMPONENTS OF SENSORY TRANSDUCTION SYSTEM"/>
    <property type="match status" value="1"/>
</dbReference>
<proteinExistence type="predicted"/>
<organism evidence="4">
    <name type="scientific">uncultured Campylobacterales bacterium</name>
    <dbReference type="NCBI Taxonomy" id="352960"/>
    <lineage>
        <taxon>Bacteria</taxon>
        <taxon>Pseudomonadati</taxon>
        <taxon>Campylobacterota</taxon>
        <taxon>Epsilonproteobacteria</taxon>
        <taxon>Campylobacterales</taxon>
        <taxon>environmental samples</taxon>
    </lineage>
</organism>
<dbReference type="AlphaFoldDB" id="A0A6S6T3Q6"/>
<dbReference type="SUPFAM" id="SSF55073">
    <property type="entry name" value="Nucleotide cyclase"/>
    <property type="match status" value="1"/>
</dbReference>
<dbReference type="CDD" id="cd01949">
    <property type="entry name" value="GGDEF"/>
    <property type="match status" value="1"/>
</dbReference>
<reference evidence="4" key="1">
    <citation type="submission" date="2020-01" db="EMBL/GenBank/DDBJ databases">
        <authorList>
            <person name="Meier V. D."/>
            <person name="Meier V D."/>
        </authorList>
    </citation>
    <scope>NUCLEOTIDE SEQUENCE</scope>
    <source>
        <strain evidence="4">HLG_WM_MAG_12</strain>
    </source>
</reference>
<sequence length="171" mass="20033">MSFKDNKDSYVKSLEQKIKVLKELVVLDPLTKILNRRGIDEQFEVFDSIFKRYQIDYFVSFIDIKNFKQINDNKGHLAGDEILKKIAQSIKSKIRKSDVVGRLGGDEFMVLFHSRNKNDFSLVCKELFTSIQNELNIRFTYVTAKRSNFNGINGLLEELDQRLVFKKKNEL</sequence>
<dbReference type="EC" id="2.7.7.65" evidence="1"/>
<gene>
    <name evidence="4" type="ORF">HELGO_WM22753</name>
</gene>
<dbReference type="EMBL" id="CACVAW010000054">
    <property type="protein sequence ID" value="CAA6813373.1"/>
    <property type="molecule type" value="Genomic_DNA"/>
</dbReference>
<dbReference type="InterPro" id="IPR000160">
    <property type="entry name" value="GGDEF_dom"/>
</dbReference>
<evidence type="ECO:0000259" key="3">
    <source>
        <dbReference type="PROSITE" id="PS50887"/>
    </source>
</evidence>
<feature type="domain" description="GGDEF" evidence="3">
    <location>
        <begin position="55"/>
        <end position="171"/>
    </location>
</feature>
<dbReference type="PANTHER" id="PTHR45138:SF9">
    <property type="entry name" value="DIGUANYLATE CYCLASE DGCM-RELATED"/>
    <property type="match status" value="1"/>
</dbReference>
<evidence type="ECO:0000313" key="4">
    <source>
        <dbReference type="EMBL" id="CAA6813373.1"/>
    </source>
</evidence>
<dbReference type="InterPro" id="IPR029787">
    <property type="entry name" value="Nucleotide_cyclase"/>
</dbReference>
<name>A0A6S6T3Q6_9BACT</name>
<dbReference type="SMART" id="SM00267">
    <property type="entry name" value="GGDEF"/>
    <property type="match status" value="1"/>
</dbReference>
<dbReference type="Gene3D" id="3.30.70.270">
    <property type="match status" value="1"/>
</dbReference>
<dbReference type="InterPro" id="IPR050469">
    <property type="entry name" value="Diguanylate_Cyclase"/>
</dbReference>
<evidence type="ECO:0000256" key="1">
    <source>
        <dbReference type="ARBA" id="ARBA00012528"/>
    </source>
</evidence>
<comment type="catalytic activity">
    <reaction evidence="2">
        <text>2 GTP = 3',3'-c-di-GMP + 2 diphosphate</text>
        <dbReference type="Rhea" id="RHEA:24898"/>
        <dbReference type="ChEBI" id="CHEBI:33019"/>
        <dbReference type="ChEBI" id="CHEBI:37565"/>
        <dbReference type="ChEBI" id="CHEBI:58805"/>
        <dbReference type="EC" id="2.7.7.65"/>
    </reaction>
</comment>
<dbReference type="Pfam" id="PF00990">
    <property type="entry name" value="GGDEF"/>
    <property type="match status" value="1"/>
</dbReference>
<dbReference type="InterPro" id="IPR043128">
    <property type="entry name" value="Rev_trsase/Diguanyl_cyclase"/>
</dbReference>
<dbReference type="NCBIfam" id="TIGR00254">
    <property type="entry name" value="GGDEF"/>
    <property type="match status" value="1"/>
</dbReference>
<evidence type="ECO:0000256" key="2">
    <source>
        <dbReference type="ARBA" id="ARBA00034247"/>
    </source>
</evidence>